<protein>
    <submittedName>
        <fullName evidence="1">Uncharacterized protein</fullName>
    </submittedName>
</protein>
<evidence type="ECO:0000313" key="1">
    <source>
        <dbReference type="EMBL" id="KZN01321.1"/>
    </source>
</evidence>
<dbReference type="EMBL" id="LNRQ01000003">
    <property type="protein sequence ID" value="KZN01321.1"/>
    <property type="molecule type" value="Genomic_DNA"/>
</dbReference>
<dbReference type="AlphaFoldDB" id="A0A162AIA3"/>
<comment type="caution">
    <text evidence="1">The sequence shown here is derived from an EMBL/GenBank/DDBJ whole genome shotgun (WGS) entry which is preliminary data.</text>
</comment>
<dbReference type="Gramene" id="KZN01321">
    <property type="protein sequence ID" value="KZN01321"/>
    <property type="gene ID" value="DCAR_010075"/>
</dbReference>
<organism evidence="1">
    <name type="scientific">Daucus carota subsp. sativus</name>
    <name type="common">Carrot</name>
    <dbReference type="NCBI Taxonomy" id="79200"/>
    <lineage>
        <taxon>Eukaryota</taxon>
        <taxon>Viridiplantae</taxon>
        <taxon>Streptophyta</taxon>
        <taxon>Embryophyta</taxon>
        <taxon>Tracheophyta</taxon>
        <taxon>Spermatophyta</taxon>
        <taxon>Magnoliopsida</taxon>
        <taxon>eudicotyledons</taxon>
        <taxon>Gunneridae</taxon>
        <taxon>Pentapetalae</taxon>
        <taxon>asterids</taxon>
        <taxon>campanulids</taxon>
        <taxon>Apiales</taxon>
        <taxon>Apiaceae</taxon>
        <taxon>Apioideae</taxon>
        <taxon>Scandiceae</taxon>
        <taxon>Daucinae</taxon>
        <taxon>Daucus</taxon>
        <taxon>Daucus sect. Daucus</taxon>
    </lineage>
</organism>
<gene>
    <name evidence="1" type="ORF">DCAR_010075</name>
</gene>
<reference evidence="1" key="1">
    <citation type="journal article" date="2016" name="Nat. Genet.">
        <title>A high-quality carrot genome assembly provides new insights into carotenoid accumulation and asterid genome evolution.</title>
        <authorList>
            <person name="Iorizzo M."/>
            <person name="Ellison S."/>
            <person name="Senalik D."/>
            <person name="Zeng P."/>
            <person name="Satapoomin P."/>
            <person name="Huang J."/>
            <person name="Bowman M."/>
            <person name="Iovene M."/>
            <person name="Sanseverino W."/>
            <person name="Cavagnaro P."/>
            <person name="Yildiz M."/>
            <person name="Macko-Podgorni A."/>
            <person name="Moranska E."/>
            <person name="Grzebelus E."/>
            <person name="Grzebelus D."/>
            <person name="Ashrafi H."/>
            <person name="Zheng Z."/>
            <person name="Cheng S."/>
            <person name="Spooner D."/>
            <person name="Van Deynze A."/>
            <person name="Simon P."/>
        </authorList>
    </citation>
    <scope>NUCLEOTIDE SEQUENCE [LARGE SCALE GENOMIC DNA]</scope>
    <source>
        <tissue evidence="1">Leaf</tissue>
    </source>
</reference>
<accession>A0A162AIA3</accession>
<proteinExistence type="predicted"/>
<name>A0A162AIA3_DAUCS</name>
<sequence>MASLYFPIVGACMSQSYPKRTLIKAAAASSSAPPNVDLTPLDSAIAQFTLN</sequence>